<dbReference type="GO" id="GO:0046872">
    <property type="term" value="F:metal ion binding"/>
    <property type="evidence" value="ECO:0007669"/>
    <property type="project" value="UniProtKB-KW"/>
</dbReference>
<dbReference type="PROSITE" id="PS51007">
    <property type="entry name" value="CYTC"/>
    <property type="match status" value="1"/>
</dbReference>
<dbReference type="Gene3D" id="1.10.760.10">
    <property type="entry name" value="Cytochrome c-like domain"/>
    <property type="match status" value="1"/>
</dbReference>
<feature type="chain" id="PRO_5010540680" evidence="9">
    <location>
        <begin position="18"/>
        <end position="639"/>
    </location>
</feature>
<dbReference type="GO" id="GO:0016491">
    <property type="term" value="F:oxidoreductase activity"/>
    <property type="evidence" value="ECO:0007669"/>
    <property type="project" value="UniProtKB-KW"/>
</dbReference>
<evidence type="ECO:0000256" key="9">
    <source>
        <dbReference type="SAM" id="SignalP"/>
    </source>
</evidence>
<dbReference type="Proteomes" id="UP000189818">
    <property type="component" value="Unassembled WGS sequence"/>
</dbReference>
<gene>
    <name evidence="11" type="ORF">SAMN06295920_103477</name>
</gene>
<dbReference type="RefSeq" id="WP_079647812.1">
    <property type="nucleotide sequence ID" value="NZ_FUYM01000003.1"/>
</dbReference>
<evidence type="ECO:0000313" key="11">
    <source>
        <dbReference type="EMBL" id="SKB53064.1"/>
    </source>
</evidence>
<dbReference type="AlphaFoldDB" id="A0A1T5C0W5"/>
<evidence type="ECO:0000256" key="2">
    <source>
        <dbReference type="ARBA" id="ARBA00008156"/>
    </source>
</evidence>
<comment type="similarity">
    <text evidence="2">Belongs to the bacterial PQQ dehydrogenase family.</text>
</comment>
<accession>A0A1T5C0W5</accession>
<dbReference type="Gene3D" id="2.140.10.10">
    <property type="entry name" value="Quinoprotein alcohol dehydrogenase-like superfamily"/>
    <property type="match status" value="2"/>
</dbReference>
<evidence type="ECO:0000256" key="8">
    <source>
        <dbReference type="PROSITE-ProRule" id="PRU00433"/>
    </source>
</evidence>
<organism evidence="11 12">
    <name type="scientific">Rhizorhabdus histidinilytica</name>
    <dbReference type="NCBI Taxonomy" id="439228"/>
    <lineage>
        <taxon>Bacteria</taxon>
        <taxon>Pseudomonadati</taxon>
        <taxon>Pseudomonadota</taxon>
        <taxon>Alphaproteobacteria</taxon>
        <taxon>Sphingomonadales</taxon>
        <taxon>Sphingomonadaceae</taxon>
        <taxon>Rhizorhabdus</taxon>
    </lineage>
</organism>
<feature type="signal peptide" evidence="9">
    <location>
        <begin position="1"/>
        <end position="17"/>
    </location>
</feature>
<evidence type="ECO:0000313" key="12">
    <source>
        <dbReference type="Proteomes" id="UP000189818"/>
    </source>
</evidence>
<dbReference type="InterPro" id="IPR018391">
    <property type="entry name" value="PQQ_b-propeller_rpt"/>
</dbReference>
<evidence type="ECO:0000256" key="4">
    <source>
        <dbReference type="ARBA" id="ARBA00022723"/>
    </source>
</evidence>
<keyword evidence="12" id="KW-1185">Reference proteome</keyword>
<dbReference type="Pfam" id="PF13442">
    <property type="entry name" value="Cytochrome_CBB3"/>
    <property type="match status" value="1"/>
</dbReference>
<dbReference type="STRING" id="439228.SAMN06295920_103477"/>
<dbReference type="PANTHER" id="PTHR32303:SF10">
    <property type="entry name" value="OUTER MEMBRANE PROTEIN ASSEMBLY FACTOR BAMB"/>
    <property type="match status" value="1"/>
</dbReference>
<dbReference type="OrthoDB" id="9794322at2"/>
<proteinExistence type="inferred from homology"/>
<keyword evidence="5 9" id="KW-0732">Signal</keyword>
<dbReference type="InterPro" id="IPR002372">
    <property type="entry name" value="PQQ_rpt_dom"/>
</dbReference>
<dbReference type="SUPFAM" id="SSF50998">
    <property type="entry name" value="Quinoprotein alcohol dehydrogenase-like"/>
    <property type="match status" value="1"/>
</dbReference>
<protein>
    <submittedName>
        <fullName evidence="11">Polyvinyl alcohol dehydrogenase (Cytochrome)</fullName>
    </submittedName>
</protein>
<keyword evidence="7 8" id="KW-0408">Iron</keyword>
<evidence type="ECO:0000256" key="7">
    <source>
        <dbReference type="ARBA" id="ARBA00023004"/>
    </source>
</evidence>
<dbReference type="PANTHER" id="PTHR32303">
    <property type="entry name" value="QUINOPROTEIN ALCOHOL DEHYDROGENASE (CYTOCHROME C)"/>
    <property type="match status" value="1"/>
</dbReference>
<dbReference type="GO" id="GO:0020037">
    <property type="term" value="F:heme binding"/>
    <property type="evidence" value="ECO:0007669"/>
    <property type="project" value="InterPro"/>
</dbReference>
<reference evidence="12" key="1">
    <citation type="submission" date="2017-02" db="EMBL/GenBank/DDBJ databases">
        <authorList>
            <person name="Varghese N."/>
            <person name="Submissions S."/>
        </authorList>
    </citation>
    <scope>NUCLEOTIDE SEQUENCE [LARGE SCALE GENOMIC DNA]</scope>
    <source>
        <strain evidence="12">UM2</strain>
    </source>
</reference>
<comment type="cofactor">
    <cofactor evidence="1">
        <name>pyrroloquinoline quinone</name>
        <dbReference type="ChEBI" id="CHEBI:58442"/>
    </cofactor>
</comment>
<feature type="domain" description="Cytochrome c" evidence="10">
    <location>
        <begin position="57"/>
        <end position="127"/>
    </location>
</feature>
<dbReference type="SMART" id="SM00564">
    <property type="entry name" value="PQQ"/>
    <property type="match status" value="7"/>
</dbReference>
<keyword evidence="4 8" id="KW-0479">Metal-binding</keyword>
<dbReference type="InterPro" id="IPR011047">
    <property type="entry name" value="Quinoprotein_ADH-like_sf"/>
</dbReference>
<dbReference type="SUPFAM" id="SSF46626">
    <property type="entry name" value="Cytochrome c"/>
    <property type="match status" value="1"/>
</dbReference>
<dbReference type="GO" id="GO:0009055">
    <property type="term" value="F:electron transfer activity"/>
    <property type="evidence" value="ECO:0007669"/>
    <property type="project" value="InterPro"/>
</dbReference>
<keyword evidence="6" id="KW-0560">Oxidoreductase</keyword>
<evidence type="ECO:0000256" key="6">
    <source>
        <dbReference type="ARBA" id="ARBA00023002"/>
    </source>
</evidence>
<dbReference type="InterPro" id="IPR009056">
    <property type="entry name" value="Cyt_c-like_dom"/>
</dbReference>
<evidence type="ECO:0000259" key="10">
    <source>
        <dbReference type="PROSITE" id="PS51007"/>
    </source>
</evidence>
<evidence type="ECO:0000256" key="3">
    <source>
        <dbReference type="ARBA" id="ARBA00022617"/>
    </source>
</evidence>
<dbReference type="InterPro" id="IPR036909">
    <property type="entry name" value="Cyt_c-like_dom_sf"/>
</dbReference>
<dbReference type="Pfam" id="PF13360">
    <property type="entry name" value="PQQ_2"/>
    <property type="match status" value="2"/>
</dbReference>
<sequence>MQRIGRGLAGLSLAVAAAVVGAGAVTGQPVSESEALEKTRIRSTDDFQAKDAGAVDPTTAPGKAIFAEHCAVCHEGGVPKAPSPTFLAMMPGDAIVAALTDGVMKVQGSALSPAQRVEVAEFVTRRRLSGEAKPKLPPVCKGPQLAFDAKDAPRAVGWGHDNRRFIPADMAKLSAADVPRLTLKWAYAFPAALRARSQPSYGWGTMFVGSQDGTIYAFDLDSGCTKWTQRVSAEVRTSIVADAATKRLYFGDLLGRAYALDAFTGKVLWSEKLDDHPDATITGTPALGGGLLYVPVSSLEVTQPADPKYACCSFRGSVVALDPATGAVRWRAYTVPQPPREQGKNPAGTPILGPSGAPVWNSPTYDAEKGRVYFGSGENYSSPADDNSDAVFAVDAKTGRRLWHTQLTRGDAWNVACMLGSGSCPKENGPDHDVAASTLLIPLGGGRRMLVIGQKSGEAWGLDPDSGRIVWQRQLGHGGTQGGVHFGMAADGTRVFVPINDMPDTGDARVYDASIRGSGLHAIDAATGQVIWNARAPEDCAGRKFCDTGISAAVTAIPGVVFAGHLDGKFRAYDAATGKVLWQVDTTRPVPTITGVEGKGGSMSGPGALVVDGHVVINSGYGMYSHMAGNLLMVFAPAR</sequence>
<dbReference type="EMBL" id="FUYM01000003">
    <property type="protein sequence ID" value="SKB53064.1"/>
    <property type="molecule type" value="Genomic_DNA"/>
</dbReference>
<evidence type="ECO:0000256" key="1">
    <source>
        <dbReference type="ARBA" id="ARBA00001931"/>
    </source>
</evidence>
<name>A0A1T5C0W5_9SPHN</name>
<evidence type="ECO:0000256" key="5">
    <source>
        <dbReference type="ARBA" id="ARBA00022729"/>
    </source>
</evidence>
<keyword evidence="3 8" id="KW-0349">Heme</keyword>